<protein>
    <submittedName>
        <fullName evidence="3">Uncharacterized protein</fullName>
    </submittedName>
</protein>
<evidence type="ECO:0000256" key="1">
    <source>
        <dbReference type="SAM" id="MobiDB-lite"/>
    </source>
</evidence>
<feature type="region of interest" description="Disordered" evidence="1">
    <location>
        <begin position="1"/>
        <end position="113"/>
    </location>
</feature>
<evidence type="ECO:0000256" key="2">
    <source>
        <dbReference type="SAM" id="Phobius"/>
    </source>
</evidence>
<dbReference type="AlphaFoldDB" id="A0AAU6S8K9"/>
<sequence length="234" mass="22822">MTANEVPAGGASGDDVPPVGASGGVGPVDAPGSAPVWPAPSSLAAPAPARDATPVPMDAAPAASDSAPVVPPAATEPPSPGGPTTTEARVPRAGGIPDQIAPRRTAPGADRMPTPIVYEPVSSSYVGGMRPPIPEAAPANIPARAAIVLIALAAIGGVAVVVWLASRDQAIAGMVSLVSVALAAGAFFLAIGGLIVARQRGTGRVMSVVALAVSVVLVAWLVFVATELALAILA</sequence>
<proteinExistence type="predicted"/>
<keyword evidence="2" id="KW-0812">Transmembrane</keyword>
<gene>
    <name evidence="3" type="ORF">MRBLWS13_000838</name>
</gene>
<feature type="compositionally biased region" description="Low complexity" evidence="1">
    <location>
        <begin position="27"/>
        <end position="68"/>
    </location>
</feature>
<keyword evidence="2" id="KW-0472">Membrane</keyword>
<organism evidence="3">
    <name type="scientific">Microbacterium sp. LWS13-1.2</name>
    <dbReference type="NCBI Taxonomy" id="3135264"/>
    <lineage>
        <taxon>Bacteria</taxon>
        <taxon>Bacillati</taxon>
        <taxon>Actinomycetota</taxon>
        <taxon>Actinomycetes</taxon>
        <taxon>Micrococcales</taxon>
        <taxon>Microbacteriaceae</taxon>
        <taxon>Microbacterium</taxon>
    </lineage>
</organism>
<reference evidence="3" key="1">
    <citation type="submission" date="2024-04" db="EMBL/GenBank/DDBJ databases">
        <authorList>
            <person name="Roder T."/>
            <person name="Oberhansli S."/>
            <person name="Kreuzer M."/>
        </authorList>
    </citation>
    <scope>NUCLEOTIDE SEQUENCE</scope>
    <source>
        <strain evidence="3">LWS13-1.2</strain>
    </source>
</reference>
<feature type="transmembrane region" description="Helical" evidence="2">
    <location>
        <begin position="208"/>
        <end position="233"/>
    </location>
</feature>
<keyword evidence="2" id="KW-1133">Transmembrane helix</keyword>
<name>A0AAU6S8K9_9MICO</name>
<feature type="transmembrane region" description="Helical" evidence="2">
    <location>
        <begin position="145"/>
        <end position="165"/>
    </location>
</feature>
<feature type="transmembrane region" description="Helical" evidence="2">
    <location>
        <begin position="171"/>
        <end position="196"/>
    </location>
</feature>
<accession>A0AAU6S8K9</accession>
<evidence type="ECO:0000313" key="3">
    <source>
        <dbReference type="EMBL" id="WZO33221.1"/>
    </source>
</evidence>
<dbReference type="RefSeq" id="WP_349427785.1">
    <property type="nucleotide sequence ID" value="NZ_CP151632.1"/>
</dbReference>
<feature type="compositionally biased region" description="Pro residues" evidence="1">
    <location>
        <begin position="69"/>
        <end position="81"/>
    </location>
</feature>
<dbReference type="EMBL" id="CP151632">
    <property type="protein sequence ID" value="WZO33221.1"/>
    <property type="molecule type" value="Genomic_DNA"/>
</dbReference>